<dbReference type="AlphaFoldDB" id="A0A1R3FYF6"/>
<dbReference type="Gramene" id="OMO50869">
    <property type="protein sequence ID" value="OMO50869"/>
    <property type="gene ID" value="CCACVL1_30193"/>
</dbReference>
<name>A0A1R3FYF6_COCAP</name>
<evidence type="ECO:0000313" key="2">
    <source>
        <dbReference type="Proteomes" id="UP000188268"/>
    </source>
</evidence>
<dbReference type="Proteomes" id="UP000188268">
    <property type="component" value="Unassembled WGS sequence"/>
</dbReference>
<sequence length="40" mass="4693">MEAGKTQLMAMVGVKAMVMVANKAMEEDRVEMFYLFWQNY</sequence>
<gene>
    <name evidence="1" type="ORF">CCACVL1_30193</name>
</gene>
<dbReference type="EMBL" id="AWWV01016016">
    <property type="protein sequence ID" value="OMO50869.1"/>
    <property type="molecule type" value="Genomic_DNA"/>
</dbReference>
<reference evidence="1 2" key="1">
    <citation type="submission" date="2013-09" db="EMBL/GenBank/DDBJ databases">
        <title>Corchorus capsularis genome sequencing.</title>
        <authorList>
            <person name="Alam M."/>
            <person name="Haque M.S."/>
            <person name="Islam M.S."/>
            <person name="Emdad E.M."/>
            <person name="Islam M.M."/>
            <person name="Ahmed B."/>
            <person name="Halim A."/>
            <person name="Hossen Q.M.M."/>
            <person name="Hossain M.Z."/>
            <person name="Ahmed R."/>
            <person name="Khan M.M."/>
            <person name="Islam R."/>
            <person name="Rashid M.M."/>
            <person name="Khan S.A."/>
            <person name="Rahman M.S."/>
            <person name="Alam M."/>
        </authorList>
    </citation>
    <scope>NUCLEOTIDE SEQUENCE [LARGE SCALE GENOMIC DNA]</scope>
    <source>
        <strain evidence="2">cv. CVL-1</strain>
        <tissue evidence="1">Whole seedling</tissue>
    </source>
</reference>
<accession>A0A1R3FYF6</accession>
<protein>
    <submittedName>
        <fullName evidence="1">Uncharacterized protein</fullName>
    </submittedName>
</protein>
<keyword evidence="2" id="KW-1185">Reference proteome</keyword>
<evidence type="ECO:0000313" key="1">
    <source>
        <dbReference type="EMBL" id="OMO50869.1"/>
    </source>
</evidence>
<proteinExistence type="predicted"/>
<organism evidence="1 2">
    <name type="scientific">Corchorus capsularis</name>
    <name type="common">Jute</name>
    <dbReference type="NCBI Taxonomy" id="210143"/>
    <lineage>
        <taxon>Eukaryota</taxon>
        <taxon>Viridiplantae</taxon>
        <taxon>Streptophyta</taxon>
        <taxon>Embryophyta</taxon>
        <taxon>Tracheophyta</taxon>
        <taxon>Spermatophyta</taxon>
        <taxon>Magnoliopsida</taxon>
        <taxon>eudicotyledons</taxon>
        <taxon>Gunneridae</taxon>
        <taxon>Pentapetalae</taxon>
        <taxon>rosids</taxon>
        <taxon>malvids</taxon>
        <taxon>Malvales</taxon>
        <taxon>Malvaceae</taxon>
        <taxon>Grewioideae</taxon>
        <taxon>Apeibeae</taxon>
        <taxon>Corchorus</taxon>
    </lineage>
</organism>
<comment type="caution">
    <text evidence="1">The sequence shown here is derived from an EMBL/GenBank/DDBJ whole genome shotgun (WGS) entry which is preliminary data.</text>
</comment>